<dbReference type="AlphaFoldDB" id="A0A9P3HIY4"/>
<dbReference type="Gene3D" id="3.80.10.10">
    <property type="entry name" value="Ribonuclease Inhibitor"/>
    <property type="match status" value="1"/>
</dbReference>
<accession>A0A9P3HIY4</accession>
<reference evidence="1" key="2">
    <citation type="journal article" date="2022" name="Microbiol. Resour. Announc.">
        <title>Whole-Genome Sequence of Entomortierella parvispora E1425, a Mucoromycotan Fungus Associated with Burkholderiaceae-Related Endosymbiotic Bacteria.</title>
        <authorList>
            <person name="Herlambang A."/>
            <person name="Guo Y."/>
            <person name="Takashima Y."/>
            <person name="Narisawa K."/>
            <person name="Ohta H."/>
            <person name="Nishizawa T."/>
        </authorList>
    </citation>
    <scope>NUCLEOTIDE SEQUENCE</scope>
    <source>
        <strain evidence="1">E1425</strain>
    </source>
</reference>
<reference evidence="1" key="1">
    <citation type="submission" date="2021-11" db="EMBL/GenBank/DDBJ databases">
        <authorList>
            <person name="Herlambang A."/>
            <person name="Guo Y."/>
            <person name="Takashima Y."/>
            <person name="Nishizawa T."/>
        </authorList>
    </citation>
    <scope>NUCLEOTIDE SEQUENCE</scope>
    <source>
        <strain evidence="1">E1425</strain>
    </source>
</reference>
<evidence type="ECO:0000313" key="1">
    <source>
        <dbReference type="EMBL" id="GJJ77383.1"/>
    </source>
</evidence>
<dbReference type="SUPFAM" id="SSF52047">
    <property type="entry name" value="RNI-like"/>
    <property type="match status" value="1"/>
</dbReference>
<dbReference type="Proteomes" id="UP000827284">
    <property type="component" value="Unassembled WGS sequence"/>
</dbReference>
<dbReference type="InterPro" id="IPR032675">
    <property type="entry name" value="LRR_dom_sf"/>
</dbReference>
<evidence type="ECO:0000313" key="2">
    <source>
        <dbReference type="Proteomes" id="UP000827284"/>
    </source>
</evidence>
<comment type="caution">
    <text evidence="1">The sequence shown here is derived from an EMBL/GenBank/DDBJ whole genome shotgun (WGS) entry which is preliminary data.</text>
</comment>
<name>A0A9P3HIY4_9FUNG</name>
<dbReference type="EMBL" id="BQFW01000013">
    <property type="protein sequence ID" value="GJJ77383.1"/>
    <property type="molecule type" value="Genomic_DNA"/>
</dbReference>
<gene>
    <name evidence="1" type="ORF">EMPS_09742</name>
</gene>
<keyword evidence="2" id="KW-1185">Reference proteome</keyword>
<dbReference type="OrthoDB" id="2358488at2759"/>
<proteinExistence type="predicted"/>
<protein>
    <recommendedName>
        <fullName evidence="3">F-box domain-containing protein</fullName>
    </recommendedName>
</protein>
<sequence length="615" mass="69330">MQTTMDSPIKVILAIPELAEAVLVYLTRSQILLLRLVSKAWHQLCEPHFYLHYHVGLGQSLLELGGEAFDQDDEEAPDHIHSIRNEKVRHRQCIRSVTLNGYKDDPIRLLSRFCPNSLTKLILIDAIQEDLETLGQVAYLMNELRTLEIRPTARDTGADLLLSALSQMPNKRLESFKLGPRRLGMISLRWNSLIGFLNSATGLKSLSLGTIDFLAEEIGGTTQKDIQDEGQETIRQRIMATASAPSRGSAPSPGPFTNIQMLQLGNSVMSKSQVMDFMSMLPNISTIDLRFGLGSWSPLFLDSLMATGLVQFPTLKRLNLTWYTVIELVVLVWFLEASPNLQYLGLAGQWTDDGSSGLPRMTEIFQNIRIRLRGLQFSWWDQHSESAADMMAFLNLKGCHNLEEVELSQNPSFLHDIMQVKENGLERQQQQTELTSAGTGKMIGPSPSQHYRPQDERQWFPFSQSLTSLRLTGHLGLASSLDLTKALNKLLGQLPRLVDLSVTASVSNYSVFDGLGQCHRAASSTEEEDGRTSWLGERPYLQSLTFRLQDGFRVVPEEFQAEVVDRFRFLDAIQLVADVKTGDNEVLEAWRRERLRPGLQLVFLWKGECLGERVM</sequence>
<evidence type="ECO:0008006" key="3">
    <source>
        <dbReference type="Google" id="ProtNLM"/>
    </source>
</evidence>
<organism evidence="1 2">
    <name type="scientific">Entomortierella parvispora</name>
    <dbReference type="NCBI Taxonomy" id="205924"/>
    <lineage>
        <taxon>Eukaryota</taxon>
        <taxon>Fungi</taxon>
        <taxon>Fungi incertae sedis</taxon>
        <taxon>Mucoromycota</taxon>
        <taxon>Mortierellomycotina</taxon>
        <taxon>Mortierellomycetes</taxon>
        <taxon>Mortierellales</taxon>
        <taxon>Mortierellaceae</taxon>
        <taxon>Entomortierella</taxon>
    </lineage>
</organism>